<dbReference type="GO" id="GO:0003677">
    <property type="term" value="F:DNA binding"/>
    <property type="evidence" value="ECO:0007669"/>
    <property type="project" value="InterPro"/>
</dbReference>
<gene>
    <name evidence="2" type="ORF">G1C98_1352</name>
</gene>
<dbReference type="InterPro" id="IPR010982">
    <property type="entry name" value="Lambda_DNA-bd_dom_sf"/>
</dbReference>
<accession>A0A7Y0HUW5</accession>
<dbReference type="CDD" id="cd00093">
    <property type="entry name" value="HTH_XRE"/>
    <property type="match status" value="1"/>
</dbReference>
<protein>
    <submittedName>
        <fullName evidence="2">XRE family transcriptional regulator</fullName>
    </submittedName>
</protein>
<feature type="domain" description="HTH cro/C1-type" evidence="1">
    <location>
        <begin position="54"/>
        <end position="88"/>
    </location>
</feature>
<dbReference type="Proteomes" id="UP000529710">
    <property type="component" value="Unassembled WGS sequence"/>
</dbReference>
<evidence type="ECO:0000313" key="3">
    <source>
        <dbReference type="Proteomes" id="UP000529710"/>
    </source>
</evidence>
<dbReference type="PROSITE" id="PS50943">
    <property type="entry name" value="HTH_CROC1"/>
    <property type="match status" value="1"/>
</dbReference>
<keyword evidence="3" id="KW-1185">Reference proteome</keyword>
<organism evidence="2 3">
    <name type="scientific">Bifidobacterium erythrocebi</name>
    <dbReference type="NCBI Taxonomy" id="2675325"/>
    <lineage>
        <taxon>Bacteria</taxon>
        <taxon>Bacillati</taxon>
        <taxon>Actinomycetota</taxon>
        <taxon>Actinomycetes</taxon>
        <taxon>Bifidobacteriales</taxon>
        <taxon>Bifidobacteriaceae</taxon>
        <taxon>Bifidobacterium</taxon>
    </lineage>
</organism>
<dbReference type="InterPro" id="IPR001387">
    <property type="entry name" value="Cro/C1-type_HTH"/>
</dbReference>
<evidence type="ECO:0000259" key="1">
    <source>
        <dbReference type="PROSITE" id="PS50943"/>
    </source>
</evidence>
<reference evidence="2 3" key="1">
    <citation type="submission" date="2020-02" db="EMBL/GenBank/DDBJ databases">
        <title>Characterization of phylogenetic diversity of novel bifidobacterial species isolated in Czech ZOOs.</title>
        <authorList>
            <person name="Lugli G.A."/>
            <person name="Vera N.B."/>
            <person name="Ventura M."/>
        </authorList>
    </citation>
    <scope>NUCLEOTIDE SEQUENCE [LARGE SCALE GENOMIC DNA]</scope>
    <source>
        <strain evidence="2 3">DSM 109960</strain>
    </source>
</reference>
<dbReference type="EMBL" id="JAAIIF010000010">
    <property type="protein sequence ID" value="NMM96616.1"/>
    <property type="molecule type" value="Genomic_DNA"/>
</dbReference>
<sequence length="108" mass="11957">MMNGMTVRKKDLNPALRRVGAIIKHHRLDLIDIRPSRSDFILDAVSSGLRADWISEKSLANIENGYNFPSLPTLYNLAIACQVSPADLFEEVAGAFSAYDSTDDDLES</sequence>
<comment type="caution">
    <text evidence="2">The sequence shown here is derived from an EMBL/GenBank/DDBJ whole genome shotgun (WGS) entry which is preliminary data.</text>
</comment>
<name>A0A7Y0HUW5_9BIFI</name>
<dbReference type="SUPFAM" id="SSF47413">
    <property type="entry name" value="lambda repressor-like DNA-binding domains"/>
    <property type="match status" value="1"/>
</dbReference>
<evidence type="ECO:0000313" key="2">
    <source>
        <dbReference type="EMBL" id="NMM96616.1"/>
    </source>
</evidence>
<proteinExistence type="predicted"/>
<dbReference type="Gene3D" id="1.10.260.40">
    <property type="entry name" value="lambda repressor-like DNA-binding domains"/>
    <property type="match status" value="1"/>
</dbReference>
<dbReference type="AlphaFoldDB" id="A0A7Y0HUW5"/>
<dbReference type="RefSeq" id="WP_205831937.1">
    <property type="nucleotide sequence ID" value="NZ_JAAIIF010000010.1"/>
</dbReference>